<dbReference type="OrthoDB" id="8019321at2"/>
<evidence type="ECO:0000313" key="1">
    <source>
        <dbReference type="EMBL" id="KAA2236904.1"/>
    </source>
</evidence>
<keyword evidence="2" id="KW-1185">Reference proteome</keyword>
<reference evidence="1 2" key="1">
    <citation type="submission" date="2019-09" db="EMBL/GenBank/DDBJ databases">
        <title>Salinarimonas rosea gen. nov., sp. nov., a new member of the a-2 subgroup of the Proteobacteria.</title>
        <authorList>
            <person name="Liu J."/>
        </authorList>
    </citation>
    <scope>NUCLEOTIDE SEQUENCE [LARGE SCALE GENOMIC DNA]</scope>
    <source>
        <strain evidence="1 2">BN140002</strain>
    </source>
</reference>
<gene>
    <name evidence="1" type="ORF">F0L46_13015</name>
</gene>
<proteinExistence type="predicted"/>
<dbReference type="RefSeq" id="WP_149818165.1">
    <property type="nucleotide sequence ID" value="NZ_VUOA01000022.1"/>
</dbReference>
<dbReference type="AlphaFoldDB" id="A0A5B2VD51"/>
<reference evidence="1 2" key="2">
    <citation type="submission" date="2019-09" db="EMBL/GenBank/DDBJ databases">
        <authorList>
            <person name="Jin C."/>
        </authorList>
    </citation>
    <scope>NUCLEOTIDE SEQUENCE [LARGE SCALE GENOMIC DNA]</scope>
    <source>
        <strain evidence="1 2">BN140002</strain>
    </source>
</reference>
<dbReference type="EMBL" id="VUOA01000022">
    <property type="protein sequence ID" value="KAA2236904.1"/>
    <property type="molecule type" value="Genomic_DNA"/>
</dbReference>
<dbReference type="Proteomes" id="UP000323142">
    <property type="component" value="Unassembled WGS sequence"/>
</dbReference>
<protein>
    <submittedName>
        <fullName evidence="1">Uncharacterized protein</fullName>
    </submittedName>
</protein>
<name>A0A5B2VD51_9HYPH</name>
<organism evidence="1 2">
    <name type="scientific">Salinarimonas soli</name>
    <dbReference type="NCBI Taxonomy" id="1638099"/>
    <lineage>
        <taxon>Bacteria</taxon>
        <taxon>Pseudomonadati</taxon>
        <taxon>Pseudomonadota</taxon>
        <taxon>Alphaproteobacteria</taxon>
        <taxon>Hyphomicrobiales</taxon>
        <taxon>Salinarimonadaceae</taxon>
        <taxon>Salinarimonas</taxon>
    </lineage>
</organism>
<sequence length="97" mass="11490">MSLTGRFTFRRTWMGRIVLQVEEEVKGWSLSSQARKRRWRDATMVDLAQPEMRALIDLRHRPQFMTQSYYPAAEPRHAEADPIVSVRLYDEPANRAR</sequence>
<comment type="caution">
    <text evidence="1">The sequence shown here is derived from an EMBL/GenBank/DDBJ whole genome shotgun (WGS) entry which is preliminary data.</text>
</comment>
<evidence type="ECO:0000313" key="2">
    <source>
        <dbReference type="Proteomes" id="UP000323142"/>
    </source>
</evidence>
<accession>A0A5B2VD51</accession>